<keyword evidence="1" id="KW-0812">Transmembrane</keyword>
<dbReference type="Proteomes" id="UP000005877">
    <property type="component" value="Chromosome"/>
</dbReference>
<keyword evidence="1" id="KW-0472">Membrane</keyword>
<gene>
    <name evidence="2" type="ordered locus">Mhar_0668</name>
</gene>
<dbReference type="PANTHER" id="PTHR11220:SF58">
    <property type="entry name" value="SOUL HEME-BINDING FAMILY PROTEIN"/>
    <property type="match status" value="1"/>
</dbReference>
<sequence>MIGSALNAETGSIELGADEMKRMSKIQKAAVAILAALLLWTLYGAIVSMSVKEPPYQVIQTLENDVEIREYADQIWAVTLADDQDRGFGLLFRYISGANDEGRKIEMTAPVVTGVAEGRPFIAFVIPEGFDLEGTPRPQDERVKIEVVEGRRMAAVRFSGYATEESQKRHLSALNETLKAHGMMARGEPVLMQYNDPWTPPFIRRNEVAMEVA</sequence>
<dbReference type="InterPro" id="IPR006917">
    <property type="entry name" value="SOUL_heme-bd"/>
</dbReference>
<dbReference type="Pfam" id="PF04832">
    <property type="entry name" value="SOUL"/>
    <property type="match status" value="1"/>
</dbReference>
<evidence type="ECO:0000256" key="1">
    <source>
        <dbReference type="SAM" id="Phobius"/>
    </source>
</evidence>
<dbReference type="PANTHER" id="PTHR11220">
    <property type="entry name" value="HEME-BINDING PROTEIN-RELATED"/>
    <property type="match status" value="1"/>
</dbReference>
<name>G7WK53_METH6</name>
<proteinExistence type="predicted"/>
<keyword evidence="3" id="KW-1185">Reference proteome</keyword>
<organism evidence="2 3">
    <name type="scientific">Methanothrix harundinacea (strain 6Ac)</name>
    <name type="common">Methanosaeta harundinacea</name>
    <dbReference type="NCBI Taxonomy" id="1110509"/>
    <lineage>
        <taxon>Archaea</taxon>
        <taxon>Methanobacteriati</taxon>
        <taxon>Methanobacteriota</taxon>
        <taxon>Stenosarchaea group</taxon>
        <taxon>Methanomicrobia</taxon>
        <taxon>Methanotrichales</taxon>
        <taxon>Methanotrichaceae</taxon>
        <taxon>Methanothrix</taxon>
    </lineage>
</organism>
<dbReference type="Gene3D" id="3.20.80.10">
    <property type="entry name" value="Regulatory factor, effector binding domain"/>
    <property type="match status" value="1"/>
</dbReference>
<evidence type="ECO:0000313" key="2">
    <source>
        <dbReference type="EMBL" id="AET64046.1"/>
    </source>
</evidence>
<accession>G7WK53</accession>
<dbReference type="KEGG" id="mhi:Mhar_0668"/>
<dbReference type="PATRIC" id="fig|1110509.7.peg.743"/>
<protein>
    <submittedName>
        <fullName evidence="2">SOUL heme-binding protein</fullName>
    </submittedName>
</protein>
<dbReference type="AlphaFoldDB" id="G7WK53"/>
<dbReference type="SUPFAM" id="SSF55136">
    <property type="entry name" value="Probable bacterial effector-binding domain"/>
    <property type="match status" value="1"/>
</dbReference>
<dbReference type="HOGENOM" id="CLU_068699_0_0_2"/>
<reference evidence="2 3" key="1">
    <citation type="journal article" date="2012" name="PLoS ONE">
        <title>The genome characteristics and predicted function of methyl-group oxidation pathway in the obligate aceticlastic methanogens, Methanosaeta spp.</title>
        <authorList>
            <person name="Zhu J."/>
            <person name="Zheng H."/>
            <person name="Ai G."/>
            <person name="Zhang G."/>
            <person name="Liu D."/>
            <person name="Liu X."/>
            <person name="Dong X."/>
        </authorList>
    </citation>
    <scope>NUCLEOTIDE SEQUENCE [LARGE SCALE GENOMIC DNA]</scope>
    <source>
        <strain evidence="2 3">6Ac</strain>
    </source>
</reference>
<dbReference type="EMBL" id="CP003117">
    <property type="protein sequence ID" value="AET64046.1"/>
    <property type="molecule type" value="Genomic_DNA"/>
</dbReference>
<dbReference type="STRING" id="1110509.Mhar_0668"/>
<evidence type="ECO:0000313" key="3">
    <source>
        <dbReference type="Proteomes" id="UP000005877"/>
    </source>
</evidence>
<feature type="transmembrane region" description="Helical" evidence="1">
    <location>
        <begin position="29"/>
        <end position="51"/>
    </location>
</feature>
<keyword evidence="1" id="KW-1133">Transmembrane helix</keyword>
<dbReference type="InterPro" id="IPR011256">
    <property type="entry name" value="Reg_factor_effector_dom_sf"/>
</dbReference>